<evidence type="ECO:0000259" key="1">
    <source>
        <dbReference type="Pfam" id="PF12680"/>
    </source>
</evidence>
<comment type="caution">
    <text evidence="2">The sequence shown here is derived from an EMBL/GenBank/DDBJ whole genome shotgun (WGS) entry which is preliminary data.</text>
</comment>
<dbReference type="Proteomes" id="UP000192342">
    <property type="component" value="Unassembled WGS sequence"/>
</dbReference>
<dbReference type="InterPro" id="IPR032710">
    <property type="entry name" value="NTF2-like_dom_sf"/>
</dbReference>
<evidence type="ECO:0000313" key="2">
    <source>
        <dbReference type="EMBL" id="ORE87450.1"/>
    </source>
</evidence>
<dbReference type="OrthoDB" id="7055993at2"/>
<keyword evidence="3" id="KW-1185">Reference proteome</keyword>
<protein>
    <recommendedName>
        <fullName evidence="1">SnoaL-like domain-containing protein</fullName>
    </recommendedName>
</protein>
<dbReference type="Pfam" id="PF12680">
    <property type="entry name" value="SnoaL_2"/>
    <property type="match status" value="1"/>
</dbReference>
<gene>
    <name evidence="2" type="ORF">ATO7_10422</name>
</gene>
<organism evidence="2 3">
    <name type="scientific">Oceanococcus atlanticus</name>
    <dbReference type="NCBI Taxonomy" id="1317117"/>
    <lineage>
        <taxon>Bacteria</taxon>
        <taxon>Pseudomonadati</taxon>
        <taxon>Pseudomonadota</taxon>
        <taxon>Gammaproteobacteria</taxon>
        <taxon>Chromatiales</taxon>
        <taxon>Oceanococcaceae</taxon>
        <taxon>Oceanococcus</taxon>
    </lineage>
</organism>
<proteinExistence type="predicted"/>
<dbReference type="InterPro" id="IPR037401">
    <property type="entry name" value="SnoaL-like"/>
</dbReference>
<dbReference type="Gene3D" id="3.10.450.50">
    <property type="match status" value="1"/>
</dbReference>
<feature type="domain" description="SnoaL-like" evidence="1">
    <location>
        <begin position="26"/>
        <end position="139"/>
    </location>
</feature>
<dbReference type="AlphaFoldDB" id="A0A1Y1SEN8"/>
<reference evidence="2 3" key="1">
    <citation type="submission" date="2013-04" db="EMBL/GenBank/DDBJ databases">
        <title>Oceanococcus atlanticus 22II-S10r2 Genome Sequencing.</title>
        <authorList>
            <person name="Lai Q."/>
            <person name="Li G."/>
            <person name="Shao Z."/>
        </authorList>
    </citation>
    <scope>NUCLEOTIDE SEQUENCE [LARGE SCALE GENOMIC DNA]</scope>
    <source>
        <strain evidence="2 3">22II-S10r2</strain>
    </source>
</reference>
<evidence type="ECO:0000313" key="3">
    <source>
        <dbReference type="Proteomes" id="UP000192342"/>
    </source>
</evidence>
<name>A0A1Y1SEN8_9GAMM</name>
<accession>A0A1Y1SEN8</accession>
<dbReference type="RefSeq" id="WP_083561680.1">
    <property type="nucleotide sequence ID" value="NZ_AQQV01000002.1"/>
</dbReference>
<sequence>MSPIKILAGLFKGLFVQSPRMLGFAQRFLGAWNKHDIDAIMTLMAQGSSYRDPLSQGALSGEAFRAHAQALITAFPNLSFELTGPISIGDRNLVAGYRLSGRHDGPLPGGLGIDAVDPTGRELALEATMSLRFDAQGQVCVDNHFALDTLAEQLGFLALLMPREQGDYQFGAYYRLNRGNRAPPEAIGITWLLVRGGQEPFDAAADVTNKVLESFADKPGFVTGIIGARPPDEHGNSSGFTLSAWESIEALEENLLPNEDHKQVVHRFMKEGFAYGTHSRVYQLVRAKPVMIACTTCGKKNNAYKRNPVCSACGDPLEAPPPYW</sequence>
<dbReference type="SUPFAM" id="SSF54427">
    <property type="entry name" value="NTF2-like"/>
    <property type="match status" value="1"/>
</dbReference>
<dbReference type="STRING" id="1317117.ATO7_10422"/>
<dbReference type="EMBL" id="AQQV01000002">
    <property type="protein sequence ID" value="ORE87450.1"/>
    <property type="molecule type" value="Genomic_DNA"/>
</dbReference>